<organism evidence="1 2">
    <name type="scientific">Caerostris darwini</name>
    <dbReference type="NCBI Taxonomy" id="1538125"/>
    <lineage>
        <taxon>Eukaryota</taxon>
        <taxon>Metazoa</taxon>
        <taxon>Ecdysozoa</taxon>
        <taxon>Arthropoda</taxon>
        <taxon>Chelicerata</taxon>
        <taxon>Arachnida</taxon>
        <taxon>Araneae</taxon>
        <taxon>Araneomorphae</taxon>
        <taxon>Entelegynae</taxon>
        <taxon>Araneoidea</taxon>
        <taxon>Araneidae</taxon>
        <taxon>Caerostris</taxon>
    </lineage>
</organism>
<dbReference type="EMBL" id="BPLQ01005586">
    <property type="protein sequence ID" value="GIY15834.1"/>
    <property type="molecule type" value="Genomic_DNA"/>
</dbReference>
<gene>
    <name evidence="1" type="ORF">CDAR_402341</name>
</gene>
<accession>A0AAV4R5E1</accession>
<name>A0AAV4R5E1_9ARAC</name>
<dbReference type="AlphaFoldDB" id="A0AAV4R5E1"/>
<proteinExistence type="predicted"/>
<evidence type="ECO:0000313" key="2">
    <source>
        <dbReference type="Proteomes" id="UP001054837"/>
    </source>
</evidence>
<dbReference type="Proteomes" id="UP001054837">
    <property type="component" value="Unassembled WGS sequence"/>
</dbReference>
<keyword evidence="2" id="KW-1185">Reference proteome</keyword>
<protein>
    <submittedName>
        <fullName evidence="1">Uncharacterized protein</fullName>
    </submittedName>
</protein>
<reference evidence="1 2" key="1">
    <citation type="submission" date="2021-06" db="EMBL/GenBank/DDBJ databases">
        <title>Caerostris darwini draft genome.</title>
        <authorList>
            <person name="Kono N."/>
            <person name="Arakawa K."/>
        </authorList>
    </citation>
    <scope>NUCLEOTIDE SEQUENCE [LARGE SCALE GENOMIC DNA]</scope>
</reference>
<sequence>MAMEVGYKITLTSESDQKPGLEPGNVISVIDEKKRDFYFKIKPIKLFCQVSCNKVPKIKDISKHMKKMVKVMKDLEVLNVKLIRTTYNQ</sequence>
<evidence type="ECO:0000313" key="1">
    <source>
        <dbReference type="EMBL" id="GIY15834.1"/>
    </source>
</evidence>
<comment type="caution">
    <text evidence="1">The sequence shown here is derived from an EMBL/GenBank/DDBJ whole genome shotgun (WGS) entry which is preliminary data.</text>
</comment>